<accession>A0A9W6D5I0</accession>
<keyword evidence="5" id="KW-0235">DNA replication</keyword>
<dbReference type="AlphaFoldDB" id="A0A9W6D5I0"/>
<dbReference type="PANTHER" id="PTHR11669:SF8">
    <property type="entry name" value="DNA POLYMERASE III SUBUNIT DELTA"/>
    <property type="match status" value="1"/>
</dbReference>
<dbReference type="EMBL" id="BSDR01000001">
    <property type="protein sequence ID" value="GLI34540.1"/>
    <property type="molecule type" value="Genomic_DNA"/>
</dbReference>
<comment type="catalytic activity">
    <reaction evidence="7">
        <text>DNA(n) + a 2'-deoxyribonucleoside 5'-triphosphate = DNA(n+1) + diphosphate</text>
        <dbReference type="Rhea" id="RHEA:22508"/>
        <dbReference type="Rhea" id="RHEA-COMP:17339"/>
        <dbReference type="Rhea" id="RHEA-COMP:17340"/>
        <dbReference type="ChEBI" id="CHEBI:33019"/>
        <dbReference type="ChEBI" id="CHEBI:61560"/>
        <dbReference type="ChEBI" id="CHEBI:173112"/>
        <dbReference type="EC" id="2.7.7.7"/>
    </reaction>
</comment>
<dbReference type="Pfam" id="PF09115">
    <property type="entry name" value="DNApol3-delta_C"/>
    <property type="match status" value="1"/>
</dbReference>
<keyword evidence="3" id="KW-0808">Transferase</keyword>
<keyword evidence="10" id="KW-1185">Reference proteome</keyword>
<evidence type="ECO:0000256" key="6">
    <source>
        <dbReference type="ARBA" id="ARBA00022932"/>
    </source>
</evidence>
<dbReference type="GO" id="GO:0009360">
    <property type="term" value="C:DNA polymerase III complex"/>
    <property type="evidence" value="ECO:0007669"/>
    <property type="project" value="InterPro"/>
</dbReference>
<organism evidence="9 10">
    <name type="scientific">Desulforhabdus amnigena</name>
    <dbReference type="NCBI Taxonomy" id="40218"/>
    <lineage>
        <taxon>Bacteria</taxon>
        <taxon>Pseudomonadati</taxon>
        <taxon>Thermodesulfobacteriota</taxon>
        <taxon>Syntrophobacteria</taxon>
        <taxon>Syntrophobacterales</taxon>
        <taxon>Syntrophobacteraceae</taxon>
        <taxon>Desulforhabdus</taxon>
    </lineage>
</organism>
<dbReference type="GO" id="GO:0003887">
    <property type="term" value="F:DNA-directed DNA polymerase activity"/>
    <property type="evidence" value="ECO:0007669"/>
    <property type="project" value="UniProtKB-KW"/>
</dbReference>
<evidence type="ECO:0000256" key="1">
    <source>
        <dbReference type="ARBA" id="ARBA00012417"/>
    </source>
</evidence>
<dbReference type="RefSeq" id="WP_281793842.1">
    <property type="nucleotide sequence ID" value="NZ_BSDR01000001.1"/>
</dbReference>
<dbReference type="CDD" id="cd00009">
    <property type="entry name" value="AAA"/>
    <property type="match status" value="1"/>
</dbReference>
<evidence type="ECO:0000256" key="4">
    <source>
        <dbReference type="ARBA" id="ARBA00022695"/>
    </source>
</evidence>
<dbReference type="SUPFAM" id="SSF52540">
    <property type="entry name" value="P-loop containing nucleoside triphosphate hydrolases"/>
    <property type="match status" value="1"/>
</dbReference>
<reference evidence="9" key="1">
    <citation type="submission" date="2022-12" db="EMBL/GenBank/DDBJ databases">
        <title>Reference genome sequencing for broad-spectrum identification of bacterial and archaeal isolates by mass spectrometry.</title>
        <authorList>
            <person name="Sekiguchi Y."/>
            <person name="Tourlousse D.M."/>
        </authorList>
    </citation>
    <scope>NUCLEOTIDE SEQUENCE</scope>
    <source>
        <strain evidence="9">ASRB1</strain>
    </source>
</reference>
<evidence type="ECO:0000313" key="9">
    <source>
        <dbReference type="EMBL" id="GLI34540.1"/>
    </source>
</evidence>
<sequence length="343" mass="39881">MSLEDIPGQPRTKRFLKRLLRSGNVPHALLFSGMAGIGKTAMARELAKLLNCHRPREWDCCDECPSCRKLNAGHHPDLIWVSREGTFIKIEQIRDIQGRLRFRPFEGKWRVIVLQNAQDLKEEAANSLLKLLEEPPKQNVFILTAIEPQMLLPTLVSRCCHVRFQPLEEAWIAQHLVTTLQIPPPRAAELARLSDGSLDRAQWLAEENRLDRWNEILERIQKLETLPMMDFFSLMNQWVQKTDDLEQDMEWIKLWLRDLICSRLMSDHHPIFQTHETFHRRIGSVKVNFLFTLYDQIEQAVQHLRQNANKQLTLEGVCLAIRDGLYGQGHRNSFSPGGQNLSF</sequence>
<dbReference type="InterPro" id="IPR015199">
    <property type="entry name" value="DNA_pol_III_delta_C"/>
</dbReference>
<dbReference type="InterPro" id="IPR004622">
    <property type="entry name" value="DNA_pol_HolB"/>
</dbReference>
<dbReference type="Pfam" id="PF13177">
    <property type="entry name" value="DNA_pol3_delta2"/>
    <property type="match status" value="1"/>
</dbReference>
<proteinExistence type="predicted"/>
<dbReference type="PANTHER" id="PTHR11669">
    <property type="entry name" value="REPLICATION FACTOR C / DNA POLYMERASE III GAMMA-TAU SUBUNIT"/>
    <property type="match status" value="1"/>
</dbReference>
<gene>
    <name evidence="9" type="ORF">DAMNIGENAA_19730</name>
</gene>
<protein>
    <recommendedName>
        <fullName evidence="2">DNA polymerase III subunit delta'</fullName>
        <ecNumber evidence="1">2.7.7.7</ecNumber>
    </recommendedName>
</protein>
<comment type="caution">
    <text evidence="9">The sequence shown here is derived from an EMBL/GenBank/DDBJ whole genome shotgun (WGS) entry which is preliminary data.</text>
</comment>
<feature type="domain" description="DNA polymerase III delta subunit C-terminal" evidence="8">
    <location>
        <begin position="212"/>
        <end position="317"/>
    </location>
</feature>
<dbReference type="GO" id="GO:0008408">
    <property type="term" value="F:3'-5' exonuclease activity"/>
    <property type="evidence" value="ECO:0007669"/>
    <property type="project" value="InterPro"/>
</dbReference>
<evidence type="ECO:0000256" key="5">
    <source>
        <dbReference type="ARBA" id="ARBA00022705"/>
    </source>
</evidence>
<dbReference type="EC" id="2.7.7.7" evidence="1"/>
<dbReference type="NCBIfam" id="TIGR00678">
    <property type="entry name" value="holB"/>
    <property type="match status" value="1"/>
</dbReference>
<dbReference type="InterPro" id="IPR027417">
    <property type="entry name" value="P-loop_NTPase"/>
</dbReference>
<evidence type="ECO:0000256" key="2">
    <source>
        <dbReference type="ARBA" id="ARBA00014363"/>
    </source>
</evidence>
<dbReference type="GO" id="GO:0003677">
    <property type="term" value="F:DNA binding"/>
    <property type="evidence" value="ECO:0007669"/>
    <property type="project" value="InterPro"/>
</dbReference>
<dbReference type="GO" id="GO:0006261">
    <property type="term" value="P:DNA-templated DNA replication"/>
    <property type="evidence" value="ECO:0007669"/>
    <property type="project" value="TreeGrafter"/>
</dbReference>
<keyword evidence="4" id="KW-0548">Nucleotidyltransferase</keyword>
<keyword evidence="6" id="KW-0239">DNA-directed DNA polymerase</keyword>
<dbReference type="InterPro" id="IPR050238">
    <property type="entry name" value="DNA_Rep/Repair_Clamp_Loader"/>
</dbReference>
<evidence type="ECO:0000259" key="8">
    <source>
        <dbReference type="Pfam" id="PF09115"/>
    </source>
</evidence>
<evidence type="ECO:0000313" key="10">
    <source>
        <dbReference type="Proteomes" id="UP001144372"/>
    </source>
</evidence>
<dbReference type="Proteomes" id="UP001144372">
    <property type="component" value="Unassembled WGS sequence"/>
</dbReference>
<evidence type="ECO:0000256" key="7">
    <source>
        <dbReference type="ARBA" id="ARBA00049244"/>
    </source>
</evidence>
<evidence type="ECO:0000256" key="3">
    <source>
        <dbReference type="ARBA" id="ARBA00022679"/>
    </source>
</evidence>
<name>A0A9W6D5I0_9BACT</name>
<dbReference type="Gene3D" id="3.40.50.300">
    <property type="entry name" value="P-loop containing nucleotide triphosphate hydrolases"/>
    <property type="match status" value="1"/>
</dbReference>